<gene>
    <name evidence="3" type="ORF">RC74_14710</name>
</gene>
<reference evidence="3 4" key="1">
    <citation type="submission" date="2016-02" db="EMBL/GenBank/DDBJ databases">
        <title>Complete genome sequence of Halocynthiibacter arcticus PAMC 20958t from arctic marine sediment.</title>
        <authorList>
            <person name="Lee Y.M."/>
            <person name="Baek K."/>
            <person name="Lee H.K."/>
            <person name="Shin S.C."/>
        </authorList>
    </citation>
    <scope>NUCLEOTIDE SEQUENCE [LARGE SCALE GENOMIC DNA]</scope>
    <source>
        <strain evidence="3">PAMC 20958</strain>
    </source>
</reference>
<accession>A0A126V3U4</accession>
<dbReference type="InterPro" id="IPR018247">
    <property type="entry name" value="EF_Hand_1_Ca_BS"/>
</dbReference>
<evidence type="ECO:0000256" key="1">
    <source>
        <dbReference type="SAM" id="SignalP"/>
    </source>
</evidence>
<dbReference type="PROSITE" id="PS00018">
    <property type="entry name" value="EF_HAND_1"/>
    <property type="match status" value="1"/>
</dbReference>
<feature type="signal peptide" evidence="1">
    <location>
        <begin position="1"/>
        <end position="20"/>
    </location>
</feature>
<dbReference type="Gene3D" id="1.10.238.10">
    <property type="entry name" value="EF-hand"/>
    <property type="match status" value="1"/>
</dbReference>
<dbReference type="STRING" id="1579316.RC74_14710"/>
<dbReference type="Proteomes" id="UP000070371">
    <property type="component" value="Chromosome"/>
</dbReference>
<proteinExistence type="predicted"/>
<dbReference type="SUPFAM" id="SSF47473">
    <property type="entry name" value="EF-hand"/>
    <property type="match status" value="1"/>
</dbReference>
<feature type="domain" description="EF-hand" evidence="2">
    <location>
        <begin position="41"/>
        <end position="76"/>
    </location>
</feature>
<dbReference type="PROSITE" id="PS50222">
    <property type="entry name" value="EF_HAND_2"/>
    <property type="match status" value="1"/>
</dbReference>
<evidence type="ECO:0000313" key="3">
    <source>
        <dbReference type="EMBL" id="AML52359.1"/>
    </source>
</evidence>
<dbReference type="RefSeq" id="WP_038999863.1">
    <property type="nucleotide sequence ID" value="NZ_CP014327.1"/>
</dbReference>
<dbReference type="Pfam" id="PF13202">
    <property type="entry name" value="EF-hand_5"/>
    <property type="match status" value="1"/>
</dbReference>
<evidence type="ECO:0000259" key="2">
    <source>
        <dbReference type="PROSITE" id="PS50222"/>
    </source>
</evidence>
<feature type="chain" id="PRO_5007443322" description="EF-hand domain-containing protein" evidence="1">
    <location>
        <begin position="21"/>
        <end position="82"/>
    </location>
</feature>
<dbReference type="EMBL" id="CP014327">
    <property type="protein sequence ID" value="AML52359.1"/>
    <property type="molecule type" value="Genomic_DNA"/>
</dbReference>
<name>A0A126V3U4_9RHOB</name>
<dbReference type="GO" id="GO:0005509">
    <property type="term" value="F:calcium ion binding"/>
    <property type="evidence" value="ECO:0007669"/>
    <property type="project" value="InterPro"/>
</dbReference>
<keyword evidence="4" id="KW-1185">Reference proteome</keyword>
<evidence type="ECO:0000313" key="4">
    <source>
        <dbReference type="Proteomes" id="UP000070371"/>
    </source>
</evidence>
<dbReference type="InterPro" id="IPR011992">
    <property type="entry name" value="EF-hand-dom_pair"/>
</dbReference>
<dbReference type="AlphaFoldDB" id="A0A126V3U4"/>
<organism evidence="3 4">
    <name type="scientific">Falsihalocynthiibacter arcticus</name>
    <dbReference type="NCBI Taxonomy" id="1579316"/>
    <lineage>
        <taxon>Bacteria</taxon>
        <taxon>Pseudomonadati</taxon>
        <taxon>Pseudomonadota</taxon>
        <taxon>Alphaproteobacteria</taxon>
        <taxon>Rhodobacterales</taxon>
        <taxon>Roseobacteraceae</taxon>
        <taxon>Falsihalocynthiibacter</taxon>
    </lineage>
</organism>
<dbReference type="OrthoDB" id="5470953at2"/>
<keyword evidence="1" id="KW-0732">Signal</keyword>
<protein>
    <recommendedName>
        <fullName evidence="2">EF-hand domain-containing protein</fullName>
    </recommendedName>
</protein>
<sequence>MKNVILVAALATSFAFSANAMNAEVDTDGDGMASLVELQVSQPDLTDVVFNEIDTDGDGFLNDDEMAAAIEAGTLMDPEADA</sequence>
<dbReference type="KEGG" id="hat:RC74_14710"/>
<dbReference type="InterPro" id="IPR002048">
    <property type="entry name" value="EF_hand_dom"/>
</dbReference>